<dbReference type="GO" id="GO:0016887">
    <property type="term" value="F:ATP hydrolysis activity"/>
    <property type="evidence" value="ECO:0007669"/>
    <property type="project" value="InterPro"/>
</dbReference>
<protein>
    <recommendedName>
        <fullName evidence="4">ABC transporter domain-containing protein</fullName>
    </recommendedName>
</protein>
<dbReference type="InterPro" id="IPR017871">
    <property type="entry name" value="ABC_transporter-like_CS"/>
</dbReference>
<accession>A0A0E4HCD4</accession>
<evidence type="ECO:0000256" key="1">
    <source>
        <dbReference type="ARBA" id="ARBA00022448"/>
    </source>
</evidence>
<evidence type="ECO:0000256" key="3">
    <source>
        <dbReference type="ARBA" id="ARBA00022840"/>
    </source>
</evidence>
<dbReference type="PROSITE" id="PS50893">
    <property type="entry name" value="ABC_TRANSPORTER_2"/>
    <property type="match status" value="1"/>
</dbReference>
<feature type="domain" description="ABC transporter" evidence="4">
    <location>
        <begin position="20"/>
        <end position="240"/>
    </location>
</feature>
<dbReference type="InterPro" id="IPR003593">
    <property type="entry name" value="AAA+_ATPase"/>
</dbReference>
<dbReference type="GO" id="GO:0005524">
    <property type="term" value="F:ATP binding"/>
    <property type="evidence" value="ECO:0007669"/>
    <property type="project" value="UniProtKB-KW"/>
</dbReference>
<dbReference type="SMART" id="SM00382">
    <property type="entry name" value="AAA"/>
    <property type="match status" value="1"/>
</dbReference>
<dbReference type="InterPro" id="IPR051782">
    <property type="entry name" value="ABC_Transporter_VariousFunc"/>
</dbReference>
<dbReference type="PANTHER" id="PTHR42939">
    <property type="entry name" value="ABC TRANSPORTER ATP-BINDING PROTEIN ALBC-RELATED"/>
    <property type="match status" value="1"/>
</dbReference>
<dbReference type="AlphaFoldDB" id="A0A0E4HCD4"/>
<dbReference type="HOGENOM" id="CLU_000604_1_2_9"/>
<evidence type="ECO:0000256" key="2">
    <source>
        <dbReference type="ARBA" id="ARBA00022741"/>
    </source>
</evidence>
<dbReference type="PROSITE" id="PS00211">
    <property type="entry name" value="ABC_TRANSPORTER_1"/>
    <property type="match status" value="1"/>
</dbReference>
<dbReference type="STRING" id="483937.AMQ84_11930"/>
<gene>
    <name evidence="5" type="ORF">PRIO_3893</name>
</gene>
<dbReference type="InterPro" id="IPR003439">
    <property type="entry name" value="ABC_transporter-like_ATP-bd"/>
</dbReference>
<organism evidence="5 6">
    <name type="scientific">Paenibacillus riograndensis SBR5</name>
    <dbReference type="NCBI Taxonomy" id="1073571"/>
    <lineage>
        <taxon>Bacteria</taxon>
        <taxon>Bacillati</taxon>
        <taxon>Bacillota</taxon>
        <taxon>Bacilli</taxon>
        <taxon>Bacillales</taxon>
        <taxon>Paenibacillaceae</taxon>
        <taxon>Paenibacillus</taxon>
        <taxon>Paenibacillus sonchi group</taxon>
    </lineage>
</organism>
<sequence>MTLAGFSTQRRDVGKASPLIELTRATKFYGRRPVLNEVSLLVESGTATALIGRNGSGKSTLLSILAGLTKISSGTLVRYERRLTIGYAPEAFPGLKFTAEQYLLCMGKLGGLAAAAAEARMTELLEVFHLEEFRRQSMAGFSKGMLQKVNLIQSLLAQPQLLLLDEPMSGLDLPAQHTVIGLLQELKREGTALVFSVHEPETVEALADNVHVLQAGRTVKIIYGQENMRVAPAAYIVCNNISEQSKEDILGMPGIIYIHNEPDGVSGDDFGVTIEAAAADGYLLRVLKAGGSVVSVEPCGGLSAGGLEQWMDPKPARGGAAE</sequence>
<keyword evidence="1" id="KW-0813">Transport</keyword>
<dbReference type="PANTHER" id="PTHR42939:SF1">
    <property type="entry name" value="ABC TRANSPORTER ATP-BINDING PROTEIN ALBC-RELATED"/>
    <property type="match status" value="1"/>
</dbReference>
<dbReference type="RefSeq" id="WP_052741490.1">
    <property type="nucleotide sequence ID" value="NZ_LN831776.1"/>
</dbReference>
<dbReference type="Gene3D" id="3.40.50.300">
    <property type="entry name" value="P-loop containing nucleotide triphosphate hydrolases"/>
    <property type="match status" value="1"/>
</dbReference>
<dbReference type="InterPro" id="IPR027417">
    <property type="entry name" value="P-loop_NTPase"/>
</dbReference>
<evidence type="ECO:0000313" key="6">
    <source>
        <dbReference type="Proteomes" id="UP000033163"/>
    </source>
</evidence>
<dbReference type="Proteomes" id="UP000033163">
    <property type="component" value="Chromosome I"/>
</dbReference>
<dbReference type="Pfam" id="PF00005">
    <property type="entry name" value="ABC_tran"/>
    <property type="match status" value="1"/>
</dbReference>
<evidence type="ECO:0000259" key="4">
    <source>
        <dbReference type="PROSITE" id="PS50893"/>
    </source>
</evidence>
<keyword evidence="2" id="KW-0547">Nucleotide-binding</keyword>
<dbReference type="PATRIC" id="fig|1073571.4.peg.4158"/>
<proteinExistence type="predicted"/>
<reference evidence="6" key="1">
    <citation type="submission" date="2015-03" db="EMBL/GenBank/DDBJ databases">
        <authorList>
            <person name="Wibberg D."/>
        </authorList>
    </citation>
    <scope>NUCLEOTIDE SEQUENCE [LARGE SCALE GENOMIC DNA]</scope>
</reference>
<dbReference type="EMBL" id="LN831776">
    <property type="protein sequence ID" value="CQR56296.1"/>
    <property type="molecule type" value="Genomic_DNA"/>
</dbReference>
<evidence type="ECO:0000313" key="5">
    <source>
        <dbReference type="EMBL" id="CQR56296.1"/>
    </source>
</evidence>
<dbReference type="SUPFAM" id="SSF52540">
    <property type="entry name" value="P-loop containing nucleoside triphosphate hydrolases"/>
    <property type="match status" value="1"/>
</dbReference>
<keyword evidence="3" id="KW-0067">ATP-binding</keyword>
<dbReference type="KEGG" id="pri:PRIO_3893"/>
<name>A0A0E4HCD4_9BACL</name>